<feature type="transmembrane region" description="Helical" evidence="7">
    <location>
        <begin position="233"/>
        <end position="255"/>
    </location>
</feature>
<evidence type="ECO:0000256" key="4">
    <source>
        <dbReference type="ARBA" id="ARBA00022692"/>
    </source>
</evidence>
<dbReference type="RefSeq" id="WP_187562274.1">
    <property type="nucleotide sequence ID" value="NZ_JACGWS010000006.1"/>
</dbReference>
<evidence type="ECO:0000256" key="6">
    <source>
        <dbReference type="ARBA" id="ARBA00023136"/>
    </source>
</evidence>
<keyword evidence="10" id="KW-1185">Reference proteome</keyword>
<feature type="transmembrane region" description="Helical" evidence="7">
    <location>
        <begin position="99"/>
        <end position="123"/>
    </location>
</feature>
<comment type="subcellular location">
    <subcellularLocation>
        <location evidence="2">Membrane</location>
        <topology evidence="2">Multi-pass membrane protein</topology>
    </subcellularLocation>
</comment>
<evidence type="ECO:0000256" key="1">
    <source>
        <dbReference type="ARBA" id="ARBA00001947"/>
    </source>
</evidence>
<evidence type="ECO:0000256" key="3">
    <source>
        <dbReference type="ARBA" id="ARBA00007931"/>
    </source>
</evidence>
<comment type="cofactor">
    <cofactor evidence="1">
        <name>Zn(2+)</name>
        <dbReference type="ChEBI" id="CHEBI:29105"/>
    </cofactor>
</comment>
<comment type="caution">
    <text evidence="9">The sequence shown here is derived from an EMBL/GenBank/DDBJ whole genome shotgun (WGS) entry which is preliminary data.</text>
</comment>
<dbReference type="GO" id="GO:0006508">
    <property type="term" value="P:proteolysis"/>
    <property type="evidence" value="ECO:0007669"/>
    <property type="project" value="UniProtKB-KW"/>
</dbReference>
<feature type="transmembrane region" description="Helical" evidence="7">
    <location>
        <begin position="203"/>
        <end position="227"/>
    </location>
</feature>
<keyword evidence="4 7" id="KW-0812">Transmembrane</keyword>
<gene>
    <name evidence="9" type="ORF">H2O64_11100</name>
</gene>
<organism evidence="9 10">
    <name type="scientific">Kordia aestuariivivens</name>
    <dbReference type="NCBI Taxonomy" id="2759037"/>
    <lineage>
        <taxon>Bacteria</taxon>
        <taxon>Pseudomonadati</taxon>
        <taxon>Bacteroidota</taxon>
        <taxon>Flavobacteriia</taxon>
        <taxon>Flavobacteriales</taxon>
        <taxon>Flavobacteriaceae</taxon>
        <taxon>Kordia</taxon>
    </lineage>
</organism>
<evidence type="ECO:0000313" key="9">
    <source>
        <dbReference type="EMBL" id="MBC8755223.1"/>
    </source>
</evidence>
<name>A0ABR7Q9K2_9FLAO</name>
<evidence type="ECO:0000256" key="2">
    <source>
        <dbReference type="ARBA" id="ARBA00004141"/>
    </source>
</evidence>
<keyword evidence="9" id="KW-0378">Hydrolase</keyword>
<accession>A0ABR7Q9K2</accession>
<dbReference type="EMBL" id="JACGWS010000006">
    <property type="protein sequence ID" value="MBC8755223.1"/>
    <property type="molecule type" value="Genomic_DNA"/>
</dbReference>
<dbReference type="GO" id="GO:0008233">
    <property type="term" value="F:peptidase activity"/>
    <property type="evidence" value="ECO:0007669"/>
    <property type="project" value="UniProtKB-KW"/>
</dbReference>
<protein>
    <submittedName>
        <fullName evidence="9">Site-2 protease family protein</fullName>
    </submittedName>
</protein>
<dbReference type="InterPro" id="IPR008915">
    <property type="entry name" value="Peptidase_M50"/>
</dbReference>
<keyword evidence="6 7" id="KW-0472">Membrane</keyword>
<proteinExistence type="inferred from homology"/>
<dbReference type="Pfam" id="PF02163">
    <property type="entry name" value="Peptidase_M50"/>
    <property type="match status" value="1"/>
</dbReference>
<feature type="transmembrane region" description="Helical" evidence="7">
    <location>
        <begin position="6"/>
        <end position="25"/>
    </location>
</feature>
<dbReference type="Proteomes" id="UP000619238">
    <property type="component" value="Unassembled WGS sequence"/>
</dbReference>
<reference evidence="9 10" key="1">
    <citation type="submission" date="2020-07" db="EMBL/GenBank/DDBJ databases">
        <title>Description of Kordia aestuariivivens sp. nov., isolated from a tidal flat.</title>
        <authorList>
            <person name="Park S."/>
            <person name="Yoon J.-H."/>
        </authorList>
    </citation>
    <scope>NUCLEOTIDE SEQUENCE [LARGE SCALE GENOMIC DNA]</scope>
    <source>
        <strain evidence="9 10">YSTF-M3</strain>
    </source>
</reference>
<evidence type="ECO:0000313" key="10">
    <source>
        <dbReference type="Proteomes" id="UP000619238"/>
    </source>
</evidence>
<evidence type="ECO:0000256" key="5">
    <source>
        <dbReference type="ARBA" id="ARBA00022989"/>
    </source>
</evidence>
<feature type="transmembrane region" description="Helical" evidence="7">
    <location>
        <begin position="168"/>
        <end position="191"/>
    </location>
</feature>
<evidence type="ECO:0000256" key="7">
    <source>
        <dbReference type="SAM" id="Phobius"/>
    </source>
</evidence>
<evidence type="ECO:0000259" key="8">
    <source>
        <dbReference type="Pfam" id="PF02163"/>
    </source>
</evidence>
<keyword evidence="9" id="KW-0645">Protease</keyword>
<feature type="domain" description="Peptidase M50" evidence="8">
    <location>
        <begin position="10"/>
        <end position="196"/>
    </location>
</feature>
<keyword evidence="5 7" id="KW-1133">Transmembrane helix</keyword>
<comment type="similarity">
    <text evidence="3">Belongs to the peptidase M50B family.</text>
</comment>
<sequence>MDLLTIPVYFGIAAVIIMFLFNIFHYSFASIFGVRVETFGMFITIGNTYFLKFKRNHTDYTLGWIPTTGFVKISGMFDDNIDGEPVKEEDYMLSSKTPFVRFICTVGAPLLLLIPFVVSAMFIDPNGSLNANFNVLNDVIYNLYQLVIGTIESVEAHENWNAIANTYAVFPIILCIMSLFTAFVSITTLLTNSIGQKIEAFNVIGSIGLLILYLYILYKIGSLYFSVHNFTDALFSFVQFIITTYIISFVLMLLIKILPKNKYI</sequence>